<dbReference type="EMBL" id="JBHUGY010000019">
    <property type="protein sequence ID" value="MFD2053704.1"/>
    <property type="molecule type" value="Genomic_DNA"/>
</dbReference>
<name>A0ABW4WAM1_9HYPH</name>
<dbReference type="CDD" id="cd06233">
    <property type="entry name" value="M14-like"/>
    <property type="match status" value="1"/>
</dbReference>
<dbReference type="Proteomes" id="UP001597349">
    <property type="component" value="Unassembled WGS sequence"/>
</dbReference>
<protein>
    <submittedName>
        <fullName evidence="1">M14 family metallopeptidase</fullName>
    </submittedName>
</protein>
<dbReference type="RefSeq" id="WP_379018610.1">
    <property type="nucleotide sequence ID" value="NZ_JBHUGY010000019.1"/>
</dbReference>
<sequence>MSNVKAFFSAHYQEARHKFREAAIRVGAKPLQYRHCGFGPNGEELTTDVALVGDIALPNLVIVTAGLHGVEGFCGSGCLIGILEQRLLAERNGDTAVLLVHALSPHGFAYLRRVDECNVDLNRNFIDHAKPLPRNDEYRKLHDLVVPQCWEGPSRETAEVAIRSYVEQNGHQAFISALTKGQYEFPDGMFFGGLSPAFSNMLWRRLLKLYDSQHERICVIDVHSGLGPRGYGEIQFEGRSSDLESMQAQAWYRNEVTVPDNGSSSSAALTGYSAVAVAETLPRAERICVTLEFGTQELEQVLCALRGDHWLHAKAPNDELLRREIKQGIRNAYYCDDGVWKLDVVGRAAEVFISSLRGIGGRPSRNV</sequence>
<keyword evidence="2" id="KW-1185">Reference proteome</keyword>
<comment type="caution">
    <text evidence="1">The sequence shown here is derived from an EMBL/GenBank/DDBJ whole genome shotgun (WGS) entry which is preliminary data.</text>
</comment>
<accession>A0ABW4WAM1</accession>
<gene>
    <name evidence="1" type="ORF">ACFSQT_11560</name>
</gene>
<evidence type="ECO:0000313" key="1">
    <source>
        <dbReference type="EMBL" id="MFD2053704.1"/>
    </source>
</evidence>
<dbReference type="Pfam" id="PF10994">
    <property type="entry name" value="DUF2817"/>
    <property type="match status" value="1"/>
</dbReference>
<reference evidence="2" key="1">
    <citation type="journal article" date="2019" name="Int. J. Syst. Evol. Microbiol.">
        <title>The Global Catalogue of Microorganisms (GCM) 10K type strain sequencing project: providing services to taxonomists for standard genome sequencing and annotation.</title>
        <authorList>
            <consortium name="The Broad Institute Genomics Platform"/>
            <consortium name="The Broad Institute Genome Sequencing Center for Infectious Disease"/>
            <person name="Wu L."/>
            <person name="Ma J."/>
        </authorList>
    </citation>
    <scope>NUCLEOTIDE SEQUENCE [LARGE SCALE GENOMIC DNA]</scope>
    <source>
        <strain evidence="2">CGMCC 1.16226</strain>
    </source>
</reference>
<organism evidence="1 2">
    <name type="scientific">Mesorhizobium calcicola</name>
    <dbReference type="NCBI Taxonomy" id="1300310"/>
    <lineage>
        <taxon>Bacteria</taxon>
        <taxon>Pseudomonadati</taxon>
        <taxon>Pseudomonadota</taxon>
        <taxon>Alphaproteobacteria</taxon>
        <taxon>Hyphomicrobiales</taxon>
        <taxon>Phyllobacteriaceae</taxon>
        <taxon>Mesorhizobium</taxon>
    </lineage>
</organism>
<dbReference type="InterPro" id="IPR021259">
    <property type="entry name" value="DUF2817"/>
</dbReference>
<proteinExistence type="predicted"/>
<dbReference type="SUPFAM" id="SSF53187">
    <property type="entry name" value="Zn-dependent exopeptidases"/>
    <property type="match status" value="1"/>
</dbReference>
<dbReference type="Gene3D" id="3.40.630.10">
    <property type="entry name" value="Zn peptidases"/>
    <property type="match status" value="1"/>
</dbReference>
<evidence type="ECO:0000313" key="2">
    <source>
        <dbReference type="Proteomes" id="UP001597349"/>
    </source>
</evidence>